<keyword evidence="3" id="KW-0511">Multifunctional enzyme</keyword>
<dbReference type="PANTHER" id="PTHR23309">
    <property type="entry name" value="3-HYDROXYACYL-COA DEHYROGENASE"/>
    <property type="match status" value="1"/>
</dbReference>
<dbReference type="Pfam" id="PF02737">
    <property type="entry name" value="3HCDH_N"/>
    <property type="match status" value="1"/>
</dbReference>
<organism evidence="5 6">
    <name type="scientific">Massilia suwonensis</name>
    <dbReference type="NCBI Taxonomy" id="648895"/>
    <lineage>
        <taxon>Bacteria</taxon>
        <taxon>Pseudomonadati</taxon>
        <taxon>Pseudomonadota</taxon>
        <taxon>Betaproteobacteria</taxon>
        <taxon>Burkholderiales</taxon>
        <taxon>Oxalobacteraceae</taxon>
        <taxon>Telluria group</taxon>
        <taxon>Massilia</taxon>
    </lineage>
</organism>
<feature type="domain" description="3-hydroxyacyl-CoA dehydrogenase NAD binding" evidence="4">
    <location>
        <begin position="25"/>
        <end position="177"/>
    </location>
</feature>
<evidence type="ECO:0000259" key="4">
    <source>
        <dbReference type="Pfam" id="PF02737"/>
    </source>
</evidence>
<keyword evidence="6" id="KW-1185">Reference proteome</keyword>
<evidence type="ECO:0000313" key="5">
    <source>
        <dbReference type="EMBL" id="MFC5478275.1"/>
    </source>
</evidence>
<evidence type="ECO:0000256" key="3">
    <source>
        <dbReference type="ARBA" id="ARBA00023268"/>
    </source>
</evidence>
<keyword evidence="2" id="KW-0456">Lyase</keyword>
<proteinExistence type="predicted"/>
<dbReference type="EMBL" id="JBHSMR010000013">
    <property type="protein sequence ID" value="MFC5478275.1"/>
    <property type="molecule type" value="Genomic_DNA"/>
</dbReference>
<dbReference type="SUPFAM" id="SSF51735">
    <property type="entry name" value="NAD(P)-binding Rossmann-fold domains"/>
    <property type="match status" value="1"/>
</dbReference>
<evidence type="ECO:0000256" key="2">
    <source>
        <dbReference type="ARBA" id="ARBA00023239"/>
    </source>
</evidence>
<dbReference type="InterPro" id="IPR036291">
    <property type="entry name" value="NAD(P)-bd_dom_sf"/>
</dbReference>
<evidence type="ECO:0000313" key="6">
    <source>
        <dbReference type="Proteomes" id="UP001596101"/>
    </source>
</evidence>
<dbReference type="Gene3D" id="3.40.50.720">
    <property type="entry name" value="NAD(P)-binding Rossmann-like Domain"/>
    <property type="match status" value="1"/>
</dbReference>
<sequence length="185" mass="19207">MSNMQHELQHLPASAGLEARTVGRVGIVGASSTGIGIAIQLLDAGVPVTFYEADAAALGAGLAQIRSAWTDTHDSRLALLAGTINFHHLKDADLVVDASETEGGEALFRRLDQTTKPGAILATAAAGAGVDRLAGATRRHGEVLGLRVDRAQVWELVPGRDTSDPTLATVGALARRLHAPAAARR</sequence>
<comment type="caution">
    <text evidence="5">The sequence shown here is derived from an EMBL/GenBank/DDBJ whole genome shotgun (WGS) entry which is preliminary data.</text>
</comment>
<accession>A0ABW0MJ84</accession>
<keyword evidence="1" id="KW-0413">Isomerase</keyword>
<evidence type="ECO:0000256" key="1">
    <source>
        <dbReference type="ARBA" id="ARBA00023235"/>
    </source>
</evidence>
<name>A0ABW0MJ84_9BURK</name>
<reference evidence="6" key="1">
    <citation type="journal article" date="2019" name="Int. J. Syst. Evol. Microbiol.">
        <title>The Global Catalogue of Microorganisms (GCM) 10K type strain sequencing project: providing services to taxonomists for standard genome sequencing and annotation.</title>
        <authorList>
            <consortium name="The Broad Institute Genomics Platform"/>
            <consortium name="The Broad Institute Genome Sequencing Center for Infectious Disease"/>
            <person name="Wu L."/>
            <person name="Ma J."/>
        </authorList>
    </citation>
    <scope>NUCLEOTIDE SEQUENCE [LARGE SCALE GENOMIC DNA]</scope>
    <source>
        <strain evidence="6">CCUG 43111</strain>
    </source>
</reference>
<gene>
    <name evidence="5" type="ORF">ACFPQ5_08750</name>
</gene>
<dbReference type="RefSeq" id="WP_379753675.1">
    <property type="nucleotide sequence ID" value="NZ_JBHSMR010000013.1"/>
</dbReference>
<dbReference type="InterPro" id="IPR006176">
    <property type="entry name" value="3-OHacyl-CoA_DH_NAD-bd"/>
</dbReference>
<dbReference type="Proteomes" id="UP001596101">
    <property type="component" value="Unassembled WGS sequence"/>
</dbReference>
<protein>
    <submittedName>
        <fullName evidence="5">3-hydroxyacyl-CoA dehydrogenase NAD-binding domain-containing protein</fullName>
    </submittedName>
</protein>